<evidence type="ECO:0000256" key="4">
    <source>
        <dbReference type="RuleBase" id="RU361153"/>
    </source>
</evidence>
<dbReference type="PROSITE" id="PS00659">
    <property type="entry name" value="GLYCOSYL_HYDROL_F5"/>
    <property type="match status" value="1"/>
</dbReference>
<name>A0A9P5XFY9_9AGAR</name>
<sequence length="527" mass="59573">MRQFLSHFKHSKEHTEHTVLGDASIPPSFYGEQDIFRFRKQRGVNLGSWFVLERWIADAPFREAAHPAQSDLDVARGNDAKVILEEHWNAWINEGDWAWMKERGFNAVRIPIGYYHLAGLDPSLLDGTDFEGLADVFMNAWPKIKEAFELAYKYRIGILIDLHAAPGKQNADSHSGTSNEPTFFSSRSNLQHATHVLTTLLTHLNQFLHTHNPPLPNLIGIELLNEPHPPSDSVLQSWYSTTIHKLRSIDSTIPLYLGECWRLDTYTNWLTSKHFSASGLVVLDHHLYRCFTSSDICTSASAHCAALDPDANSHTAQQFSTLSEKLGGFPGGSGLVVGEWSGALNPGSLTSSTTGGWEETKKYIEAQLRLYDRTCAGSFFWTFKEQHPGDKGWSLCDAVGAGTFPNRIGLRLTGANEVDIDPEEVLEAKTARKAVAAENHRNWWSQYPGQYMHWRFEAGYDSGWDSAFHFFTFNLNGRDSLTELGFARAWAQHQTDDHGQNYWEFEHGFLQAMDGAREFLKTRYGFN</sequence>
<comment type="similarity">
    <text evidence="1 4">Belongs to the glycosyl hydrolase 5 (cellulase A) family.</text>
</comment>
<dbReference type="Pfam" id="PF00150">
    <property type="entry name" value="Cellulase"/>
    <property type="match status" value="1"/>
</dbReference>
<reference evidence="6" key="1">
    <citation type="submission" date="2020-11" db="EMBL/GenBank/DDBJ databases">
        <authorList>
            <consortium name="DOE Joint Genome Institute"/>
            <person name="Ahrendt S."/>
            <person name="Riley R."/>
            <person name="Andreopoulos W."/>
            <person name="Labutti K."/>
            <person name="Pangilinan J."/>
            <person name="Ruiz-Duenas F.J."/>
            <person name="Barrasa J.M."/>
            <person name="Sanchez-Garcia M."/>
            <person name="Camarero S."/>
            <person name="Miyauchi S."/>
            <person name="Serrano A."/>
            <person name="Linde D."/>
            <person name="Babiker R."/>
            <person name="Drula E."/>
            <person name="Ayuso-Fernandez I."/>
            <person name="Pacheco R."/>
            <person name="Padilla G."/>
            <person name="Ferreira P."/>
            <person name="Barriuso J."/>
            <person name="Kellner H."/>
            <person name="Castanera R."/>
            <person name="Alfaro M."/>
            <person name="Ramirez L."/>
            <person name="Pisabarro A.G."/>
            <person name="Kuo A."/>
            <person name="Tritt A."/>
            <person name="Lipzen A."/>
            <person name="He G."/>
            <person name="Yan M."/>
            <person name="Ng V."/>
            <person name="Cullen D."/>
            <person name="Martin F."/>
            <person name="Rosso M.-N."/>
            <person name="Henrissat B."/>
            <person name="Hibbett D."/>
            <person name="Martinez A.T."/>
            <person name="Grigoriev I.V."/>
        </authorList>
    </citation>
    <scope>NUCLEOTIDE SEQUENCE</scope>
    <source>
        <strain evidence="6">MF-IS2</strain>
    </source>
</reference>
<organism evidence="6 7">
    <name type="scientific">Macrolepiota fuliginosa MF-IS2</name>
    <dbReference type="NCBI Taxonomy" id="1400762"/>
    <lineage>
        <taxon>Eukaryota</taxon>
        <taxon>Fungi</taxon>
        <taxon>Dikarya</taxon>
        <taxon>Basidiomycota</taxon>
        <taxon>Agaricomycotina</taxon>
        <taxon>Agaricomycetes</taxon>
        <taxon>Agaricomycetidae</taxon>
        <taxon>Agaricales</taxon>
        <taxon>Agaricineae</taxon>
        <taxon>Agaricaceae</taxon>
        <taxon>Macrolepiota</taxon>
    </lineage>
</organism>
<dbReference type="InterPro" id="IPR050386">
    <property type="entry name" value="Glycosyl_hydrolase_5"/>
</dbReference>
<evidence type="ECO:0000313" key="6">
    <source>
        <dbReference type="EMBL" id="KAF9450693.1"/>
    </source>
</evidence>
<dbReference type="InterPro" id="IPR018087">
    <property type="entry name" value="Glyco_hydro_5_CS"/>
</dbReference>
<dbReference type="GO" id="GO:0009251">
    <property type="term" value="P:glucan catabolic process"/>
    <property type="evidence" value="ECO:0007669"/>
    <property type="project" value="TreeGrafter"/>
</dbReference>
<dbReference type="InterPro" id="IPR017853">
    <property type="entry name" value="GH"/>
</dbReference>
<dbReference type="Gene3D" id="3.20.20.80">
    <property type="entry name" value="Glycosidases"/>
    <property type="match status" value="1"/>
</dbReference>
<dbReference type="PANTHER" id="PTHR31297:SF43">
    <property type="entry name" value="GLUCAN 1,3-BETA-GLUCOSIDASE 3"/>
    <property type="match status" value="1"/>
</dbReference>
<dbReference type="Proteomes" id="UP000807342">
    <property type="component" value="Unassembled WGS sequence"/>
</dbReference>
<comment type="caution">
    <text evidence="6">The sequence shown here is derived from an EMBL/GenBank/DDBJ whole genome shotgun (WGS) entry which is preliminary data.</text>
</comment>
<keyword evidence="3 4" id="KW-0326">Glycosidase</keyword>
<evidence type="ECO:0000256" key="2">
    <source>
        <dbReference type="ARBA" id="ARBA00022801"/>
    </source>
</evidence>
<evidence type="ECO:0000256" key="1">
    <source>
        <dbReference type="ARBA" id="ARBA00005641"/>
    </source>
</evidence>
<proteinExistence type="inferred from homology"/>
<evidence type="ECO:0000313" key="7">
    <source>
        <dbReference type="Proteomes" id="UP000807342"/>
    </source>
</evidence>
<dbReference type="SUPFAM" id="SSF51445">
    <property type="entry name" value="(Trans)glycosidases"/>
    <property type="match status" value="1"/>
</dbReference>
<keyword evidence="7" id="KW-1185">Reference proteome</keyword>
<dbReference type="GO" id="GO:0046557">
    <property type="term" value="F:glucan endo-1,6-beta-glucosidase activity"/>
    <property type="evidence" value="ECO:0007669"/>
    <property type="project" value="TreeGrafter"/>
</dbReference>
<dbReference type="OrthoDB" id="1887033at2759"/>
<evidence type="ECO:0000259" key="5">
    <source>
        <dbReference type="Pfam" id="PF00150"/>
    </source>
</evidence>
<dbReference type="EMBL" id="MU151099">
    <property type="protein sequence ID" value="KAF9450693.1"/>
    <property type="molecule type" value="Genomic_DNA"/>
</dbReference>
<dbReference type="GO" id="GO:0009986">
    <property type="term" value="C:cell surface"/>
    <property type="evidence" value="ECO:0007669"/>
    <property type="project" value="TreeGrafter"/>
</dbReference>
<dbReference type="GO" id="GO:0005576">
    <property type="term" value="C:extracellular region"/>
    <property type="evidence" value="ECO:0007669"/>
    <property type="project" value="TreeGrafter"/>
</dbReference>
<evidence type="ECO:0000256" key="3">
    <source>
        <dbReference type="ARBA" id="ARBA00023295"/>
    </source>
</evidence>
<dbReference type="InterPro" id="IPR001547">
    <property type="entry name" value="Glyco_hydro_5"/>
</dbReference>
<protein>
    <submittedName>
        <fullName evidence="6">Glycoside hydrolase family 5 protein</fullName>
    </submittedName>
</protein>
<keyword evidence="2 4" id="KW-0378">Hydrolase</keyword>
<feature type="domain" description="Glycoside hydrolase family 5" evidence="5">
    <location>
        <begin position="99"/>
        <end position="359"/>
    </location>
</feature>
<gene>
    <name evidence="6" type="ORF">P691DRAFT_664765</name>
</gene>
<accession>A0A9P5XFY9</accession>
<dbReference type="PANTHER" id="PTHR31297">
    <property type="entry name" value="GLUCAN ENDO-1,6-BETA-GLUCOSIDASE B"/>
    <property type="match status" value="1"/>
</dbReference>
<dbReference type="AlphaFoldDB" id="A0A9P5XFY9"/>